<feature type="compositionally biased region" description="Basic and acidic residues" evidence="1">
    <location>
        <begin position="226"/>
        <end position="247"/>
    </location>
</feature>
<accession>A0ABV2B326</accession>
<keyword evidence="2" id="KW-0732">Signal</keyword>
<feature type="region of interest" description="Disordered" evidence="1">
    <location>
        <begin position="173"/>
        <end position="298"/>
    </location>
</feature>
<dbReference type="RefSeq" id="WP_353111373.1">
    <property type="nucleotide sequence ID" value="NZ_APND01000003.1"/>
</dbReference>
<evidence type="ECO:0000256" key="2">
    <source>
        <dbReference type="SAM" id="SignalP"/>
    </source>
</evidence>
<feature type="compositionally biased region" description="Polar residues" evidence="1">
    <location>
        <begin position="269"/>
        <end position="278"/>
    </location>
</feature>
<reference evidence="3 4" key="1">
    <citation type="submission" date="2013-03" db="EMBL/GenBank/DDBJ databases">
        <title>Salinisphaera dokdonensis CL-ES53 Genome Sequencing.</title>
        <authorList>
            <person name="Li C."/>
            <person name="Lai Q."/>
            <person name="Shao Z."/>
        </authorList>
    </citation>
    <scope>NUCLEOTIDE SEQUENCE [LARGE SCALE GENOMIC DNA]</scope>
    <source>
        <strain evidence="3 4">CL-ES53</strain>
    </source>
</reference>
<evidence type="ECO:0000313" key="4">
    <source>
        <dbReference type="Proteomes" id="UP001460888"/>
    </source>
</evidence>
<evidence type="ECO:0000313" key="3">
    <source>
        <dbReference type="EMBL" id="MES1929798.1"/>
    </source>
</evidence>
<dbReference type="EMBL" id="APND01000003">
    <property type="protein sequence ID" value="MES1929798.1"/>
    <property type="molecule type" value="Genomic_DNA"/>
</dbReference>
<protein>
    <recommendedName>
        <fullName evidence="5">EF-hand domain-containing protein</fullName>
    </recommendedName>
</protein>
<organism evidence="3 4">
    <name type="scientific">Salinisphaera dokdonensis CL-ES53</name>
    <dbReference type="NCBI Taxonomy" id="1304272"/>
    <lineage>
        <taxon>Bacteria</taxon>
        <taxon>Pseudomonadati</taxon>
        <taxon>Pseudomonadota</taxon>
        <taxon>Gammaproteobacteria</taxon>
        <taxon>Salinisphaerales</taxon>
        <taxon>Salinisphaeraceae</taxon>
        <taxon>Salinisphaera</taxon>
    </lineage>
</organism>
<sequence>MMKKTAIALGLAMVTGAGMAAQGSTATGVGVDAGVNAVGNQARVNTSASANTQFNALDRNGDGVLSRAEASANESVSALYDSLDTSETIEDRAKEGTPHGITREQFEAGLQAQSSGSGSVGPAVSGGETYTIMRDGSRKLKESAGNTANRVKSQTGDAVSGAVGGVTGAVNGASANSRTNANASANTGADVGANTRSEAAVQRERAQSKAQQMQDRARGGVGQARSEAEMQRDQARDKASTMQERARGQMQNQSGEAYGETRSRVNGAVDSTRSQPQSGGYGTGVEAGADADARINAN</sequence>
<keyword evidence="4" id="KW-1185">Reference proteome</keyword>
<evidence type="ECO:0000256" key="1">
    <source>
        <dbReference type="SAM" id="MobiDB-lite"/>
    </source>
</evidence>
<dbReference type="Proteomes" id="UP001460888">
    <property type="component" value="Unassembled WGS sequence"/>
</dbReference>
<name>A0ABV2B326_9GAMM</name>
<feature type="chain" id="PRO_5045846738" description="EF-hand domain-containing protein" evidence="2">
    <location>
        <begin position="21"/>
        <end position="298"/>
    </location>
</feature>
<evidence type="ECO:0008006" key="5">
    <source>
        <dbReference type="Google" id="ProtNLM"/>
    </source>
</evidence>
<feature type="region of interest" description="Disordered" evidence="1">
    <location>
        <begin position="110"/>
        <end position="129"/>
    </location>
</feature>
<comment type="caution">
    <text evidence="3">The sequence shown here is derived from an EMBL/GenBank/DDBJ whole genome shotgun (WGS) entry which is preliminary data.</text>
</comment>
<gene>
    <name evidence="3" type="ORF">SADO_11089</name>
</gene>
<proteinExistence type="predicted"/>
<feature type="region of interest" description="Disordered" evidence="1">
    <location>
        <begin position="139"/>
        <end position="161"/>
    </location>
</feature>
<feature type="signal peptide" evidence="2">
    <location>
        <begin position="1"/>
        <end position="20"/>
    </location>
</feature>
<feature type="compositionally biased region" description="Low complexity" evidence="1">
    <location>
        <begin position="173"/>
        <end position="189"/>
    </location>
</feature>
<feature type="compositionally biased region" description="Low complexity" evidence="1">
    <location>
        <begin position="111"/>
        <end position="127"/>
    </location>
</feature>
<feature type="compositionally biased region" description="Polar residues" evidence="1">
    <location>
        <begin position="144"/>
        <end position="154"/>
    </location>
</feature>